<feature type="compositionally biased region" description="Low complexity" evidence="5">
    <location>
        <begin position="844"/>
        <end position="861"/>
    </location>
</feature>
<dbReference type="SMART" id="SM00666">
    <property type="entry name" value="PB1"/>
    <property type="match status" value="1"/>
</dbReference>
<dbReference type="InterPro" id="IPR053793">
    <property type="entry name" value="PB1-like"/>
</dbReference>
<evidence type="ECO:0000256" key="2">
    <source>
        <dbReference type="ARBA" id="ARBA00023125"/>
    </source>
</evidence>
<dbReference type="PROSITE" id="PS51519">
    <property type="entry name" value="RWP_RK"/>
    <property type="match status" value="1"/>
</dbReference>
<evidence type="ECO:0000313" key="10">
    <source>
        <dbReference type="Proteomes" id="UP000244005"/>
    </source>
</evidence>
<dbReference type="GO" id="GO:0003700">
    <property type="term" value="F:DNA-binding transcription factor activity"/>
    <property type="evidence" value="ECO:0007669"/>
    <property type="project" value="InterPro"/>
</dbReference>
<evidence type="ECO:0000259" key="7">
    <source>
        <dbReference type="PROSITE" id="PS51745"/>
    </source>
</evidence>
<name>A0A1B1FGW6_MARPO</name>
<feature type="region of interest" description="Disordered" evidence="5">
    <location>
        <begin position="178"/>
        <end position="234"/>
    </location>
</feature>
<dbReference type="InterPro" id="IPR055081">
    <property type="entry name" value="NLP1-9_GAF"/>
</dbReference>
<accession>A0A1B1FGW6</accession>
<evidence type="ECO:0000313" key="9">
    <source>
        <dbReference type="EMBL" id="PTQ34075.1"/>
    </source>
</evidence>
<evidence type="ECO:0000256" key="4">
    <source>
        <dbReference type="ARBA" id="ARBA00023242"/>
    </source>
</evidence>
<dbReference type="InterPro" id="IPR003035">
    <property type="entry name" value="RWP-RK_dom"/>
</dbReference>
<feature type="compositionally biased region" description="Polar residues" evidence="5">
    <location>
        <begin position="178"/>
        <end position="187"/>
    </location>
</feature>
<dbReference type="PANTHER" id="PTHR32002">
    <property type="entry name" value="PROTEIN NLP8"/>
    <property type="match status" value="1"/>
</dbReference>
<dbReference type="OMA" id="HAIKLMV"/>
<feature type="compositionally biased region" description="Basic and acidic residues" evidence="5">
    <location>
        <begin position="634"/>
        <end position="644"/>
    </location>
</feature>
<evidence type="ECO:0000256" key="3">
    <source>
        <dbReference type="ARBA" id="ARBA00023163"/>
    </source>
</evidence>
<feature type="domain" description="PB1" evidence="7">
    <location>
        <begin position="1047"/>
        <end position="1129"/>
    </location>
</feature>
<feature type="region of interest" description="Disordered" evidence="5">
    <location>
        <begin position="993"/>
        <end position="1048"/>
    </location>
</feature>
<evidence type="ECO:0000313" key="8">
    <source>
        <dbReference type="EMBL" id="ANQ44021.1"/>
    </source>
</evidence>
<dbReference type="EMBL" id="KU987909">
    <property type="protein sequence ID" value="ANQ44021.1"/>
    <property type="molecule type" value="Genomic_DNA"/>
</dbReference>
<dbReference type="InterPro" id="IPR000270">
    <property type="entry name" value="PB1_dom"/>
</dbReference>
<proteinExistence type="predicted"/>
<dbReference type="EMBL" id="KZ772755">
    <property type="protein sequence ID" value="PTQ34075.1"/>
    <property type="molecule type" value="Genomic_DNA"/>
</dbReference>
<feature type="compositionally biased region" description="Low complexity" evidence="5">
    <location>
        <begin position="797"/>
        <end position="814"/>
    </location>
</feature>
<dbReference type="Pfam" id="PF00564">
    <property type="entry name" value="PB1"/>
    <property type="match status" value="1"/>
</dbReference>
<feature type="compositionally biased region" description="Low complexity" evidence="5">
    <location>
        <begin position="188"/>
        <end position="206"/>
    </location>
</feature>
<keyword evidence="3" id="KW-0804">Transcription</keyword>
<evidence type="ECO:0000259" key="6">
    <source>
        <dbReference type="PROSITE" id="PS51519"/>
    </source>
</evidence>
<dbReference type="InterPro" id="IPR034891">
    <property type="entry name" value="PB1_NLP"/>
</dbReference>
<feature type="region of interest" description="Disordered" evidence="5">
    <location>
        <begin position="904"/>
        <end position="945"/>
    </location>
</feature>
<keyword evidence="4" id="KW-0539">Nucleus</keyword>
<dbReference type="AlphaFoldDB" id="A0A1B1FGW6"/>
<reference evidence="10" key="3">
    <citation type="journal article" date="2017" name="Cell">
        <title>Insights into land plant evolution garnered from the Marchantia polymorpha genome.</title>
        <authorList>
            <person name="Bowman J.L."/>
            <person name="Kohchi T."/>
            <person name="Yamato K.T."/>
            <person name="Jenkins J."/>
            <person name="Shu S."/>
            <person name="Ishizaki K."/>
            <person name="Yamaoka S."/>
            <person name="Nishihama R."/>
            <person name="Nakamura Y."/>
            <person name="Berger F."/>
            <person name="Adam C."/>
            <person name="Aki S.S."/>
            <person name="Althoff F."/>
            <person name="Araki T."/>
            <person name="Arteaga-Vazquez M.A."/>
            <person name="Balasubrmanian S."/>
            <person name="Barry K."/>
            <person name="Bauer D."/>
            <person name="Boehm C.R."/>
            <person name="Briginshaw L."/>
            <person name="Caballero-Perez J."/>
            <person name="Catarino B."/>
            <person name="Chen F."/>
            <person name="Chiyoda S."/>
            <person name="Chovatia M."/>
            <person name="Davies K.M."/>
            <person name="Delmans M."/>
            <person name="Demura T."/>
            <person name="Dierschke T."/>
            <person name="Dolan L."/>
            <person name="Dorantes-Acosta A.E."/>
            <person name="Eklund D.M."/>
            <person name="Florent S.N."/>
            <person name="Flores-Sandoval E."/>
            <person name="Fujiyama A."/>
            <person name="Fukuzawa H."/>
            <person name="Galik B."/>
            <person name="Grimanelli D."/>
            <person name="Grimwood J."/>
            <person name="Grossniklaus U."/>
            <person name="Hamada T."/>
            <person name="Haseloff J."/>
            <person name="Hetherington A.J."/>
            <person name="Higo A."/>
            <person name="Hirakawa Y."/>
            <person name="Hundley H.N."/>
            <person name="Ikeda Y."/>
            <person name="Inoue K."/>
            <person name="Inoue S.I."/>
            <person name="Ishida S."/>
            <person name="Jia Q."/>
            <person name="Kakita M."/>
            <person name="Kanazawa T."/>
            <person name="Kawai Y."/>
            <person name="Kawashima T."/>
            <person name="Kennedy M."/>
            <person name="Kinose K."/>
            <person name="Kinoshita T."/>
            <person name="Kohara Y."/>
            <person name="Koide E."/>
            <person name="Komatsu K."/>
            <person name="Kopischke S."/>
            <person name="Kubo M."/>
            <person name="Kyozuka J."/>
            <person name="Lagercrantz U."/>
            <person name="Lin S.S."/>
            <person name="Lindquist E."/>
            <person name="Lipzen A.M."/>
            <person name="Lu C.W."/>
            <person name="De Luna E."/>
            <person name="Martienssen R.A."/>
            <person name="Minamino N."/>
            <person name="Mizutani M."/>
            <person name="Mizutani M."/>
            <person name="Mochizuki N."/>
            <person name="Monte I."/>
            <person name="Mosher R."/>
            <person name="Nagasaki H."/>
            <person name="Nakagami H."/>
            <person name="Naramoto S."/>
            <person name="Nishitani K."/>
            <person name="Ohtani M."/>
            <person name="Okamoto T."/>
            <person name="Okumura M."/>
            <person name="Phillips J."/>
            <person name="Pollak B."/>
            <person name="Reinders A."/>
            <person name="Rovekamp M."/>
            <person name="Sano R."/>
            <person name="Sawa S."/>
            <person name="Schmid M.W."/>
            <person name="Shirakawa M."/>
            <person name="Solano R."/>
            <person name="Spunde A."/>
            <person name="Suetsugu N."/>
            <person name="Sugano S."/>
            <person name="Sugiyama A."/>
            <person name="Sun R."/>
            <person name="Suzuki Y."/>
            <person name="Takenaka M."/>
            <person name="Takezawa D."/>
            <person name="Tomogane H."/>
            <person name="Tsuzuki M."/>
            <person name="Ueda T."/>
            <person name="Umeda M."/>
            <person name="Ward J.M."/>
            <person name="Watanabe Y."/>
            <person name="Yazaki K."/>
            <person name="Yokoyama R."/>
            <person name="Yoshitake Y."/>
            <person name="Yotsui I."/>
            <person name="Zachgo S."/>
            <person name="Schmutz J."/>
        </authorList>
    </citation>
    <scope>NUCLEOTIDE SEQUENCE [LARGE SCALE GENOMIC DNA]</scope>
    <source>
        <strain evidence="10">Tak-1</strain>
    </source>
</reference>
<dbReference type="OrthoDB" id="6270329at2759"/>
<feature type="compositionally biased region" description="Basic and acidic residues" evidence="5">
    <location>
        <begin position="607"/>
        <end position="619"/>
    </location>
</feature>
<reference evidence="8" key="1">
    <citation type="journal article" date="2016" name="Curr. Biol.">
        <title>An Evolutionarily Conserved Plant RKD Factor Controls Germ Cell Differentiation.</title>
        <authorList>
            <person name="Koi S."/>
            <person name="Hisanaga T."/>
            <person name="Sato K."/>
            <person name="Shimamura M."/>
            <person name="Yamato K.T."/>
            <person name="Ishizaki K."/>
            <person name="Kohchi T."/>
            <person name="Nakajima K."/>
        </authorList>
    </citation>
    <scope>NUCLEOTIDE SEQUENCE</scope>
</reference>
<dbReference type="Pfam" id="PF22922">
    <property type="entry name" value="GAF_NLP"/>
    <property type="match status" value="1"/>
</dbReference>
<gene>
    <name evidence="9" type="ORF">MARPO_0083s0040</name>
</gene>
<dbReference type="PROSITE" id="PS51745">
    <property type="entry name" value="PB1"/>
    <property type="match status" value="1"/>
</dbReference>
<dbReference type="Proteomes" id="UP000244005">
    <property type="component" value="Unassembled WGS sequence"/>
</dbReference>
<feature type="compositionally biased region" description="Polar residues" evidence="5">
    <location>
        <begin position="1001"/>
        <end position="1038"/>
    </location>
</feature>
<dbReference type="GO" id="GO:0003677">
    <property type="term" value="F:DNA binding"/>
    <property type="evidence" value="ECO:0007669"/>
    <property type="project" value="UniProtKB-KW"/>
</dbReference>
<organism evidence="8">
    <name type="scientific">Marchantia polymorpha</name>
    <name type="common">Common liverwort</name>
    <name type="synonym">Marchantia aquatica</name>
    <dbReference type="NCBI Taxonomy" id="3197"/>
    <lineage>
        <taxon>Eukaryota</taxon>
        <taxon>Viridiplantae</taxon>
        <taxon>Streptophyta</taxon>
        <taxon>Embryophyta</taxon>
        <taxon>Marchantiophyta</taxon>
        <taxon>Marchantiopsida</taxon>
        <taxon>Marchantiidae</taxon>
        <taxon>Marchantiales</taxon>
        <taxon>Marchantiaceae</taxon>
        <taxon>Marchantia</taxon>
    </lineage>
</organism>
<feature type="region of interest" description="Disordered" evidence="5">
    <location>
        <begin position="788"/>
        <end position="868"/>
    </location>
</feature>
<dbReference type="InterPro" id="IPR045012">
    <property type="entry name" value="NLP"/>
</dbReference>
<dbReference type="Pfam" id="PF02042">
    <property type="entry name" value="RWP-RK"/>
    <property type="match status" value="1"/>
</dbReference>
<keyword evidence="10" id="KW-1185">Reference proteome</keyword>
<dbReference type="SUPFAM" id="SSF54277">
    <property type="entry name" value="CAD &amp; PB1 domains"/>
    <property type="match status" value="1"/>
</dbReference>
<dbReference type="SMR" id="A0A1B1FGW6"/>
<dbReference type="CDD" id="cd06407">
    <property type="entry name" value="PB1_NLP"/>
    <property type="match status" value="1"/>
</dbReference>
<feature type="domain" description="RWP-RK" evidence="6">
    <location>
        <begin position="661"/>
        <end position="748"/>
    </location>
</feature>
<dbReference type="PANTHER" id="PTHR32002:SF41">
    <property type="entry name" value="PROTEIN NLP8"/>
    <property type="match status" value="1"/>
</dbReference>
<protein>
    <submittedName>
        <fullName evidence="8">NLP</fullName>
    </submittedName>
</protein>
<reference evidence="8" key="2">
    <citation type="journal article" date="2016" name="Curr. Biol.">
        <title>Marchantia MpRKD Regulates the Gametophyte-Sporophyte Transition by Keeping Egg Cells Quiescent in the Absence of Fertilization.</title>
        <authorList>
            <person name="Rovekamp M."/>
            <person name="Bowman J.L."/>
            <person name="Grossniklaus U."/>
        </authorList>
    </citation>
    <scope>NUCLEOTIDE SEQUENCE</scope>
</reference>
<evidence type="ECO:0000256" key="5">
    <source>
        <dbReference type="SAM" id="MobiDB-lite"/>
    </source>
</evidence>
<keyword evidence="2" id="KW-0238">DNA-binding</keyword>
<dbReference type="Gene3D" id="3.10.20.90">
    <property type="entry name" value="Phosphatidylinositol 3-kinase Catalytic Subunit, Chain A, domain 1"/>
    <property type="match status" value="1"/>
</dbReference>
<reference evidence="9" key="4">
    <citation type="submission" date="2017-12" db="EMBL/GenBank/DDBJ databases">
        <title>WGS assembly of Marchantia polymorpha.</title>
        <authorList>
            <person name="Bowman J.L."/>
            <person name="Kohchi T."/>
            <person name="Yamato K.T."/>
            <person name="Jenkins J."/>
            <person name="Shu S."/>
            <person name="Ishizaki K."/>
            <person name="Yamaoka S."/>
            <person name="Nishihama R."/>
            <person name="Nakamura Y."/>
            <person name="Berger F."/>
            <person name="Adam C."/>
            <person name="Aki S.S."/>
            <person name="Althoff F."/>
            <person name="Araki T."/>
            <person name="Arteaga-Vazquez M.A."/>
            <person name="Balasubrmanian S."/>
            <person name="Bauer D."/>
            <person name="Boehm C.R."/>
            <person name="Briginshaw L."/>
            <person name="Caballero-Perez J."/>
            <person name="Catarino B."/>
            <person name="Chen F."/>
            <person name="Chiyoda S."/>
            <person name="Chovatia M."/>
            <person name="Davies K.M."/>
            <person name="Delmans M."/>
            <person name="Demura T."/>
            <person name="Dierschke T."/>
            <person name="Dolan L."/>
            <person name="Dorantes-Acosta A.E."/>
            <person name="Eklund D.M."/>
            <person name="Florent S.N."/>
            <person name="Flores-Sandoval E."/>
            <person name="Fujiyama A."/>
            <person name="Fukuzawa H."/>
            <person name="Galik B."/>
            <person name="Grimanelli D."/>
            <person name="Grimwood J."/>
            <person name="Grossniklaus U."/>
            <person name="Hamada T."/>
            <person name="Haseloff J."/>
            <person name="Hetherington A.J."/>
            <person name="Higo A."/>
            <person name="Hirakawa Y."/>
            <person name="Hundley H.N."/>
            <person name="Ikeda Y."/>
            <person name="Inoue K."/>
            <person name="Inoue S."/>
            <person name="Ishida S."/>
            <person name="Jia Q."/>
            <person name="Kakita M."/>
            <person name="Kanazawa T."/>
            <person name="Kawai Y."/>
            <person name="Kawashima T."/>
            <person name="Kennedy M."/>
            <person name="Kinose K."/>
            <person name="Kinoshita T."/>
            <person name="Kohara Y."/>
            <person name="Koide E."/>
            <person name="Komatsu K."/>
            <person name="Kopischke S."/>
            <person name="Kubo M."/>
            <person name="Kyozuka J."/>
            <person name="Lagercrantz U."/>
            <person name="Lin S.S."/>
            <person name="Lindquist E."/>
            <person name="Lipzen A.M."/>
            <person name="Lu C."/>
            <person name="Luna E.D."/>
            <person name="Martienssen R.A."/>
            <person name="Minamino N."/>
            <person name="Mizutani M."/>
            <person name="Mizutani M."/>
            <person name="Mochizuki N."/>
            <person name="Monte I."/>
            <person name="Mosher R."/>
            <person name="Nagasaki H."/>
            <person name="Nakagami H."/>
            <person name="Naramoto S."/>
            <person name="Nishitani K."/>
            <person name="Ohtani M."/>
            <person name="Okamoto T."/>
            <person name="Okumura M."/>
            <person name="Phillips J."/>
            <person name="Pollak B."/>
            <person name="Reinders A."/>
            <person name="Roevekamp M."/>
            <person name="Sano R."/>
            <person name="Sawa S."/>
            <person name="Schmid M.W."/>
            <person name="Shirakawa M."/>
            <person name="Solano R."/>
            <person name="Spunde A."/>
            <person name="Suetsugu N."/>
            <person name="Sugano S."/>
            <person name="Sugiyama A."/>
            <person name="Sun R."/>
            <person name="Suzuki Y."/>
            <person name="Takenaka M."/>
            <person name="Takezawa D."/>
            <person name="Tomogane H."/>
            <person name="Tsuzuki M."/>
            <person name="Ueda T."/>
            <person name="Umeda M."/>
            <person name="Ward J.M."/>
            <person name="Watanabe Y."/>
            <person name="Yazaki K."/>
            <person name="Yokoyama R."/>
            <person name="Yoshitake Y."/>
            <person name="Yotsui I."/>
            <person name="Zachgo S."/>
            <person name="Schmutz J."/>
        </authorList>
    </citation>
    <scope>NUCLEOTIDE SEQUENCE [LARGE SCALE GENOMIC DNA]</scope>
    <source>
        <strain evidence="9">Tak-1</strain>
    </source>
</reference>
<keyword evidence="1" id="KW-0805">Transcription regulation</keyword>
<feature type="region of interest" description="Disordered" evidence="5">
    <location>
        <begin position="585"/>
        <end position="679"/>
    </location>
</feature>
<sequence length="1148" mass="121532">MMEPISNERIQQCLHRWRSADALGLGQLSTSPMAGSPTDSKFIMDDSLLTELMDLDPLVDQNIEPWINASSPGEYYPFTTCSPSNVSGPSSLYYTLNQTIPQGYRGGDCYSLPGHSSNISRIPEGGEDLQRLVSTNATNSSSSSVSNLAFSKSGAWISNDFSPGAYSQDFLPVSPSSLLDRSGCPNQSGNSSEATGVSSSSATADGRGLKHSADVDLSGQVARDESLGPRGGPSLGGYIDSLVYRDSSNGGAEKAEERQDELLEMLGSGRDLIPADKQELRGGRFVSQGHANKGLSQTLKDRMTQALKSISNLTGGDTLIQIWVPTTHGEKLILSTRDQPYVCAANDNRLFCYRNVSANFVFPTEKGSSEYPGLPGRVFLTRAPEWTPNVLYYSSQEFLRVSYAEQCDVKGTLAVPVFEETSNICLAVIELIMKSEKVQYGPELDIICRALKGVSLSTSGCQSPPTEIRSEERQRTLAEILEVLTAVCETHKLPLAQTWVPSWTDATPVPELGSGSPSMNVSPRLSGTVSNKPRVVLHTAHGPCYRVCRSLRTVTSKELDEEQDGSGRVEALEGKSLNVANAAFGSKAPDVSPHAQDLEDQQGHSGLYDHQHSSEDSLQQHHMHPSSPQLAHDSNGRSDMDAHHAWRSAGHPYQMPEAGGSGDGVHKRRPERRRGTNEKTIGLNVLQQYFAGSLKDAAKSIGVCPTTLKRICRQHGISRWPSRKINKVSRSLKKLQGVIDSVQGADGALRINADLASAAAAAAAAVSGVQLGQDNGYGARNSWTVSWATPVPGGAAGHSAAGSSDQQQQQQQQQHLTSSSPPVVDCQMSRGDEAGKGMQQSWHGKVASPGASSGGKASQSGDVSSYTVGSSRGVDVDMVGNAGACQASDAAGDEMVEARVDNCGQGEVPNAQNEQSGAGAGAGSVFGTGPKADPAPGKGSFVGGESRVHGGGAALAALQGVNGEEKHLSCSRLGVAGLSSDYRALKIYCGTSPGEEDPEGGNQSSSGVEGSSQHYSSSPVRVSDCGSPSSGVGSQRRSPNSHDESSSTIVKATYGSDTARFKLLPNSSYQDLREEVASRLKLPVQSLNLKYRDDDEEWVLLVCDADLDECIEVMRSTGGHAIKLMVRVETVNTSQCGGGSSSGSTGEQ</sequence>
<evidence type="ECO:0000256" key="1">
    <source>
        <dbReference type="ARBA" id="ARBA00023015"/>
    </source>
</evidence>